<dbReference type="CDD" id="cd00165">
    <property type="entry name" value="S4"/>
    <property type="match status" value="1"/>
</dbReference>
<dbReference type="GO" id="GO:0003723">
    <property type="term" value="F:RNA binding"/>
    <property type="evidence" value="ECO:0007669"/>
    <property type="project" value="UniProtKB-KW"/>
</dbReference>
<dbReference type="SMART" id="SM00363">
    <property type="entry name" value="S4"/>
    <property type="match status" value="1"/>
</dbReference>
<gene>
    <name evidence="3" type="ORF">LX70_00859</name>
</gene>
<evidence type="ECO:0000313" key="3">
    <source>
        <dbReference type="EMBL" id="PQV59039.1"/>
    </source>
</evidence>
<evidence type="ECO:0000259" key="2">
    <source>
        <dbReference type="SMART" id="SM00363"/>
    </source>
</evidence>
<organism evidence="3 4">
    <name type="scientific">Albidovulum denitrificans</name>
    <dbReference type="NCBI Taxonomy" id="404881"/>
    <lineage>
        <taxon>Bacteria</taxon>
        <taxon>Pseudomonadati</taxon>
        <taxon>Pseudomonadota</taxon>
        <taxon>Alphaproteobacteria</taxon>
        <taxon>Rhodobacterales</taxon>
        <taxon>Paracoccaceae</taxon>
        <taxon>Albidovulum</taxon>
    </lineage>
</organism>
<evidence type="ECO:0000256" key="1">
    <source>
        <dbReference type="PROSITE-ProRule" id="PRU00182"/>
    </source>
</evidence>
<keyword evidence="4" id="KW-1185">Reference proteome</keyword>
<dbReference type="OrthoDB" id="9797176at2"/>
<sequence>MAEDRIRIDKWLWQARFFKTRSLAAGVVSGGRLRLNGARMAKPGRAVGAGDVLVFSQGGHIRTIRILAPGTRRGPAEEARALYDDLAPLSQDSVAAAGGQAE</sequence>
<reference evidence="3 4" key="1">
    <citation type="submission" date="2018-02" db="EMBL/GenBank/DDBJ databases">
        <title>Genomic Encyclopedia of Archaeal and Bacterial Type Strains, Phase II (KMG-II): from individual species to whole genera.</title>
        <authorList>
            <person name="Goeker M."/>
        </authorList>
    </citation>
    <scope>NUCLEOTIDE SEQUENCE [LARGE SCALE GENOMIC DNA]</scope>
    <source>
        <strain evidence="3 4">DSM 18921</strain>
    </source>
</reference>
<dbReference type="PROSITE" id="PS50889">
    <property type="entry name" value="S4"/>
    <property type="match status" value="1"/>
</dbReference>
<protein>
    <submittedName>
        <fullName evidence="3">Heat shock protein Hsp15</fullName>
    </submittedName>
</protein>
<comment type="caution">
    <text evidence="3">The sequence shown here is derived from an EMBL/GenBank/DDBJ whole genome shotgun (WGS) entry which is preliminary data.</text>
</comment>
<accession>A0A2S8SE60</accession>
<dbReference type="AlphaFoldDB" id="A0A2S8SE60"/>
<dbReference type="Gene3D" id="3.10.290.10">
    <property type="entry name" value="RNA-binding S4 domain"/>
    <property type="match status" value="1"/>
</dbReference>
<name>A0A2S8SE60_9RHOB</name>
<dbReference type="EMBL" id="PVEP01000001">
    <property type="protein sequence ID" value="PQV59039.1"/>
    <property type="molecule type" value="Genomic_DNA"/>
</dbReference>
<dbReference type="InterPro" id="IPR002942">
    <property type="entry name" value="S4_RNA-bd"/>
</dbReference>
<keyword evidence="3" id="KW-0346">Stress response</keyword>
<keyword evidence="1" id="KW-0694">RNA-binding</keyword>
<dbReference type="RefSeq" id="WP_105513247.1">
    <property type="nucleotide sequence ID" value="NZ_PVEP01000001.1"/>
</dbReference>
<dbReference type="Pfam" id="PF01479">
    <property type="entry name" value="S4"/>
    <property type="match status" value="1"/>
</dbReference>
<proteinExistence type="predicted"/>
<dbReference type="Proteomes" id="UP000238338">
    <property type="component" value="Unassembled WGS sequence"/>
</dbReference>
<dbReference type="InterPro" id="IPR036986">
    <property type="entry name" value="S4_RNA-bd_sf"/>
</dbReference>
<evidence type="ECO:0000313" key="4">
    <source>
        <dbReference type="Proteomes" id="UP000238338"/>
    </source>
</evidence>
<feature type="domain" description="RNA-binding S4" evidence="2">
    <location>
        <begin position="6"/>
        <end position="69"/>
    </location>
</feature>
<dbReference type="SUPFAM" id="SSF55174">
    <property type="entry name" value="Alpha-L RNA-binding motif"/>
    <property type="match status" value="1"/>
</dbReference>